<name>H8GJ93_METAL</name>
<dbReference type="AlphaFoldDB" id="H8GJ93"/>
<dbReference type="HOGENOM" id="CLU_031962_4_2_6"/>
<protein>
    <submittedName>
        <fullName evidence="2">Putative iron-regulated membrane protein</fullName>
    </submittedName>
</protein>
<evidence type="ECO:0000313" key="2">
    <source>
        <dbReference type="EMBL" id="EIC29083.1"/>
    </source>
</evidence>
<dbReference type="eggNOG" id="COG3182">
    <property type="taxonomic scope" value="Bacteria"/>
</dbReference>
<sequence length="397" mass="44416">MAVALKSRRKIWLKVHLYLGLLAGAVFVLTGLTGSLLAFEVPLDELLNTKLMTVPVDKENKSYLPLDALVASGLKALPANGKAISLGFPRHSGLAFELWFQQPSPNTDRLESHQIFINPYTGGITGQRLKVDFERGWRGPLMDVVLRLHYSLAVGSVGMTLMGFIGLALLFSMLTGLILWWPGQGKFRKALMIKSNASPERLNFDLHKTFGFYSSAVLLLLILSGVYLIFPDYGRGLISVFSPVIEPYPIYRSVVPTGAKIPIDLAQVTRITDARFPDGEYRWIGFPKDDQGVYQVGKPAIDEINQRSPYRRLWIDQYSGEIIHERERGSRTAGDIFVEWLYPLHSGEAFGFTGQFIIFISGLVPLVLYVTGVIRWLQKRKAVAKKHGIKPLEAGRK</sequence>
<evidence type="ECO:0000256" key="1">
    <source>
        <dbReference type="SAM" id="Phobius"/>
    </source>
</evidence>
<feature type="transmembrane region" description="Helical" evidence="1">
    <location>
        <begin position="210"/>
        <end position="230"/>
    </location>
</feature>
<accession>H8GJ93</accession>
<reference evidence="2 3" key="1">
    <citation type="journal article" date="2013" name="Genome Announc.">
        <title>Genome Sequence of the Obligate Gammaproteobacterial Methanotroph Methylomicrobium album Strain BG8.</title>
        <authorList>
            <person name="Kits K.D."/>
            <person name="Kalyuzhnaya M.G."/>
            <person name="Klotz M.G."/>
            <person name="Jetten M.S."/>
            <person name="Op den Camp H.J."/>
            <person name="Vuilleumier S."/>
            <person name="Bringel F."/>
            <person name="Dispirito A.A."/>
            <person name="Murrell J.C."/>
            <person name="Bruce D."/>
            <person name="Cheng J.F."/>
            <person name="Copeland A."/>
            <person name="Goodwin L."/>
            <person name="Hauser L."/>
            <person name="Lajus A."/>
            <person name="Land M.L."/>
            <person name="Lapidus A."/>
            <person name="Lucas S."/>
            <person name="Medigue C."/>
            <person name="Pitluck S."/>
            <person name="Woyke T."/>
            <person name="Zeytun A."/>
            <person name="Stein L.Y."/>
        </authorList>
    </citation>
    <scope>NUCLEOTIDE SEQUENCE [LARGE SCALE GENOMIC DNA]</scope>
    <source>
        <strain evidence="2 3">BG8</strain>
    </source>
</reference>
<gene>
    <name evidence="2" type="ORF">Metal_1283</name>
</gene>
<feature type="transmembrane region" description="Helical" evidence="1">
    <location>
        <begin position="148"/>
        <end position="181"/>
    </location>
</feature>
<feature type="transmembrane region" description="Helical" evidence="1">
    <location>
        <begin position="356"/>
        <end position="377"/>
    </location>
</feature>
<dbReference type="RefSeq" id="WP_005370700.1">
    <property type="nucleotide sequence ID" value="NZ_CM001475.1"/>
</dbReference>
<dbReference type="STRING" id="686340.Metal_1283"/>
<proteinExistence type="predicted"/>
<keyword evidence="3" id="KW-1185">Reference proteome</keyword>
<keyword evidence="1" id="KW-0472">Membrane</keyword>
<keyword evidence="1" id="KW-0812">Transmembrane</keyword>
<evidence type="ECO:0000313" key="3">
    <source>
        <dbReference type="Proteomes" id="UP000005090"/>
    </source>
</evidence>
<organism evidence="2 3">
    <name type="scientific">Methylomicrobium album BG8</name>
    <dbReference type="NCBI Taxonomy" id="686340"/>
    <lineage>
        <taxon>Bacteria</taxon>
        <taxon>Pseudomonadati</taxon>
        <taxon>Pseudomonadota</taxon>
        <taxon>Gammaproteobacteria</taxon>
        <taxon>Methylococcales</taxon>
        <taxon>Methylococcaceae</taxon>
        <taxon>Methylomicrobium</taxon>
    </lineage>
</organism>
<dbReference type="EMBL" id="CM001475">
    <property type="protein sequence ID" value="EIC29083.1"/>
    <property type="molecule type" value="Genomic_DNA"/>
</dbReference>
<dbReference type="PANTHER" id="PTHR34219">
    <property type="entry name" value="IRON-REGULATED INNER MEMBRANE PROTEIN-RELATED"/>
    <property type="match status" value="1"/>
</dbReference>
<keyword evidence="1" id="KW-1133">Transmembrane helix</keyword>
<dbReference type="Proteomes" id="UP000005090">
    <property type="component" value="Chromosome"/>
</dbReference>
<dbReference type="Pfam" id="PF03929">
    <property type="entry name" value="PepSY_TM"/>
    <property type="match status" value="1"/>
</dbReference>
<dbReference type="InterPro" id="IPR005625">
    <property type="entry name" value="PepSY-ass_TM"/>
</dbReference>